<evidence type="ECO:0000313" key="2">
    <source>
        <dbReference type="EMBL" id="RWX46864.1"/>
    </source>
</evidence>
<evidence type="ECO:0000313" key="3">
    <source>
        <dbReference type="Proteomes" id="UP000286862"/>
    </source>
</evidence>
<protein>
    <recommendedName>
        <fullName evidence="1">DUF4435 domain-containing protein</fullName>
    </recommendedName>
</protein>
<accession>A0A3S4TB48</accession>
<gene>
    <name evidence="2" type="ORF">VT99_11961</name>
</gene>
<organism evidence="2 3">
    <name type="scientific">Candidatus Electrothrix marina</name>
    <dbReference type="NCBI Taxonomy" id="1859130"/>
    <lineage>
        <taxon>Bacteria</taxon>
        <taxon>Pseudomonadati</taxon>
        <taxon>Thermodesulfobacteriota</taxon>
        <taxon>Desulfobulbia</taxon>
        <taxon>Desulfobulbales</taxon>
        <taxon>Desulfobulbaceae</taxon>
        <taxon>Candidatus Electrothrix</taxon>
    </lineage>
</organism>
<reference evidence="2 3" key="1">
    <citation type="submission" date="2017-01" db="EMBL/GenBank/DDBJ databases">
        <title>The cable genome- insights into the physiology and evolution of filamentous bacteria capable of sulfide oxidation via long distance electron transfer.</title>
        <authorList>
            <person name="Schreiber L."/>
            <person name="Bjerg J.T."/>
            <person name="Boggild A."/>
            <person name="Van De Vossenberg J."/>
            <person name="Meysman F."/>
            <person name="Nielsen L.P."/>
            <person name="Schramm A."/>
            <person name="Kjeldsen K.U."/>
        </authorList>
    </citation>
    <scope>NUCLEOTIDE SEQUENCE [LARGE SCALE GENOMIC DNA]</scope>
    <source>
        <strain evidence="2">A2</strain>
    </source>
</reference>
<dbReference type="AlphaFoldDB" id="A0A3S4TB48"/>
<evidence type="ECO:0000259" key="1">
    <source>
        <dbReference type="Pfam" id="PF14491"/>
    </source>
</evidence>
<dbReference type="Pfam" id="PF14491">
    <property type="entry name" value="DUF4435"/>
    <property type="match status" value="1"/>
</dbReference>
<dbReference type="Proteomes" id="UP000286862">
    <property type="component" value="Unassembled WGS sequence"/>
</dbReference>
<dbReference type="EMBL" id="MTKQ01000196">
    <property type="protein sequence ID" value="RWX46864.1"/>
    <property type="molecule type" value="Genomic_DNA"/>
</dbReference>
<dbReference type="InterPro" id="IPR029492">
    <property type="entry name" value="DUF4435"/>
</dbReference>
<comment type="caution">
    <text evidence="2">The sequence shown here is derived from an EMBL/GenBank/DDBJ whole genome shotgun (WGS) entry which is preliminary data.</text>
</comment>
<sequence>MTKKMLEIHKEARSNANTIYHEFLLTYKEGRKEVYGFVEGKEDPMFYIGLIENRLPHDWRIRLLRSGNKEKVLRTLGSFDWKRFDRKRICFFVDRDLSEFTVDTAIVDENLYITDGYSIENTVVTKDSFLRVVKEVYGVTELSEAEETKMLKDFNDNLRLFQEEMTPIMAQIIDWRKNSSTPCLDNIKLGEFFYFTGGKIHVKEPYRTVNARLKRVAEFVDEKMSDLEEVQNIEREFISKDGTLKFVRGKYLFWFFIENAKNVHENASYYCAKHTSPPKVKVAIGPKNAMTVVAPRARIPDTLAQFIDRNYLAYICQYK</sequence>
<feature type="domain" description="DUF4435" evidence="1">
    <location>
        <begin position="34"/>
        <end position="266"/>
    </location>
</feature>
<name>A0A3S4TB48_9BACT</name>
<proteinExistence type="predicted"/>